<dbReference type="InterPro" id="IPR011225">
    <property type="entry name" value="IV_sec_VirJ"/>
</dbReference>
<name>A0A292Z9P2_SPHSA</name>
<dbReference type="RefSeq" id="WP_099185195.1">
    <property type="nucleotide sequence ID" value="NZ_BEWI01000030.1"/>
</dbReference>
<dbReference type="AlphaFoldDB" id="A0A292Z9P2"/>
<feature type="chain" id="PRO_5012539054" evidence="1">
    <location>
        <begin position="29"/>
        <end position="471"/>
    </location>
</feature>
<organism evidence="3 4">
    <name type="scientific">Sphingobium fuliginis (strain ATCC 27551)</name>
    <dbReference type="NCBI Taxonomy" id="336203"/>
    <lineage>
        <taxon>Bacteria</taxon>
        <taxon>Pseudomonadati</taxon>
        <taxon>Pseudomonadota</taxon>
        <taxon>Alphaproteobacteria</taxon>
        <taxon>Sphingomonadales</taxon>
        <taxon>Sphingomonadaceae</taxon>
        <taxon>Sphingobium</taxon>
    </lineage>
</organism>
<dbReference type="SUPFAM" id="SSF53474">
    <property type="entry name" value="alpha/beta-Hydrolases"/>
    <property type="match status" value="2"/>
</dbReference>
<proteinExistence type="predicted"/>
<dbReference type="Proteomes" id="UP000221538">
    <property type="component" value="Unassembled WGS sequence"/>
</dbReference>
<gene>
    <name evidence="3" type="ORF">SFOMI_0206</name>
</gene>
<keyword evidence="1" id="KW-0732">Signal</keyword>
<feature type="signal peptide" evidence="1">
    <location>
        <begin position="1"/>
        <end position="28"/>
    </location>
</feature>
<evidence type="ECO:0000313" key="4">
    <source>
        <dbReference type="Proteomes" id="UP000221538"/>
    </source>
</evidence>
<evidence type="ECO:0000256" key="1">
    <source>
        <dbReference type="SAM" id="SignalP"/>
    </source>
</evidence>
<protein>
    <submittedName>
        <fullName evidence="3">Virulence protein</fullName>
    </submittedName>
</protein>
<dbReference type="Gene3D" id="3.40.50.1820">
    <property type="entry name" value="alpha/beta hydrolase"/>
    <property type="match status" value="1"/>
</dbReference>
<dbReference type="PIRSF" id="PIRSF029063">
    <property type="entry name" value="IV_sec_VirJ"/>
    <property type="match status" value="1"/>
</dbReference>
<evidence type="ECO:0000313" key="3">
    <source>
        <dbReference type="EMBL" id="GAY19686.1"/>
    </source>
</evidence>
<dbReference type="Pfam" id="PF06057">
    <property type="entry name" value="VirJ"/>
    <property type="match status" value="1"/>
</dbReference>
<feature type="domain" description="Bacterial virulence" evidence="2">
    <location>
        <begin position="284"/>
        <end position="469"/>
    </location>
</feature>
<comment type="caution">
    <text evidence="3">The sequence shown here is derived from an EMBL/GenBank/DDBJ whole genome shotgun (WGS) entry which is preliminary data.</text>
</comment>
<accession>A0A292Z9P2</accession>
<dbReference type="EMBL" id="BEWI01000030">
    <property type="protein sequence ID" value="GAY19686.1"/>
    <property type="molecule type" value="Genomic_DNA"/>
</dbReference>
<sequence length="471" mass="49917">MIRFRRARLWLIPGLLAAAALLLSTSNASNPARAAADPVPGATGPVAESQYSLPSLGRIAVYQPAGAPSGVVLALSDSHGWDEDSADTARLLAARGALVAGISTPVFLQALHTSRRCINPNYGIIALARDLQHRLALPMYDKPVLIGRGEGAALAYATLAAGPNGAYKAVLSQDFTPFLDGGRPWCRSGSLKAAPVHHGFAFAPSRKLPSPWIVLSDVRPRPALQRFVARTGSGRLVTAAKGQGEVALLSRLRPFLAAPPADAALPSGLPLNIVTDAAAPRTGMMAVLYSGDGGWVGLDKDVAGQLAHAGIPVVGMDSLSYFWSQRTPQGAARDLSAIIRGYSRHWHRPRVLLVGYSFGADVLPYIVGGLPAPQRTQVQRLSLLGLSPGADFQFHMSSWLDMDSTRQYPTVPAIKRLRGLPMLCVRGTLENDSACPSIPQGLAQMVVVPGGHHFDRNAPLLVTHMLKGLTI</sequence>
<reference evidence="3 4" key="2">
    <citation type="journal article" date="2013" name="Environ. Sci. Technol.">
        <title>The 4-tert-butylphenol-utilizing bacterium Sphingobium fuliginis OMI can degrade bisphenols via phenolic ring hydroxylation and meta-cleavage pathway.</title>
        <authorList>
            <person name="Ogata Y."/>
            <person name="Goda S."/>
            <person name="Toyama T."/>
            <person name="Sei K."/>
            <person name="Ike M."/>
        </authorList>
    </citation>
    <scope>NUCLEOTIDE SEQUENCE [LARGE SCALE GENOMIC DNA]</scope>
    <source>
        <strain evidence="3 4">OMI</strain>
    </source>
</reference>
<reference evidence="3 4" key="1">
    <citation type="journal article" date="2013" name="Biodegradation">
        <title>Occurrence of 4-tert-butylphenol (4-t-BP) biodegradation in an aquatic sample caused by the presence of Spirodela polyrrhiza and isolation of a 4-t-BP-utilizing bacterium.</title>
        <authorList>
            <person name="Ogata Y."/>
            <person name="Toyama T."/>
            <person name="Yu N."/>
            <person name="Wang X."/>
            <person name="Sei K."/>
            <person name="Ike M."/>
        </authorList>
    </citation>
    <scope>NUCLEOTIDE SEQUENCE [LARGE SCALE GENOMIC DNA]</scope>
    <source>
        <strain evidence="3 4">OMI</strain>
    </source>
</reference>
<dbReference type="InterPro" id="IPR010333">
    <property type="entry name" value="VirJ"/>
</dbReference>
<evidence type="ECO:0000259" key="2">
    <source>
        <dbReference type="Pfam" id="PF06057"/>
    </source>
</evidence>
<dbReference type="InterPro" id="IPR029058">
    <property type="entry name" value="AB_hydrolase_fold"/>
</dbReference>